<dbReference type="EMBL" id="JAGHQL010000137">
    <property type="protein sequence ID" value="KAH0537615.1"/>
    <property type="molecule type" value="Genomic_DNA"/>
</dbReference>
<feature type="domain" description="DUF7600" evidence="2">
    <location>
        <begin position="6"/>
        <end position="116"/>
    </location>
</feature>
<name>A0A9P8KVV6_9PEZI</name>
<dbReference type="Pfam" id="PF01419">
    <property type="entry name" value="Jacalin"/>
    <property type="match status" value="1"/>
</dbReference>
<evidence type="ECO:0000259" key="2">
    <source>
        <dbReference type="Pfam" id="PF24539"/>
    </source>
</evidence>
<proteinExistence type="predicted"/>
<dbReference type="InterPro" id="IPR001229">
    <property type="entry name" value="Jacalin-like_lectin_dom"/>
</dbReference>
<accession>A0A9P8KVV6</accession>
<dbReference type="Proteomes" id="UP000698800">
    <property type="component" value="Unassembled WGS sequence"/>
</dbReference>
<gene>
    <name evidence="3" type="ORF">FGG08_005607</name>
</gene>
<dbReference type="OrthoDB" id="5273847at2759"/>
<dbReference type="InterPro" id="IPR036404">
    <property type="entry name" value="Jacalin-like_lectin_dom_sf"/>
</dbReference>
<dbReference type="Gene3D" id="2.100.10.30">
    <property type="entry name" value="Jacalin-like lectin domain"/>
    <property type="match status" value="1"/>
</dbReference>
<comment type="caution">
    <text evidence="3">The sequence shown here is derived from an EMBL/GenBank/DDBJ whole genome shotgun (WGS) entry which is preliminary data.</text>
</comment>
<dbReference type="Gene3D" id="3.60.130.30">
    <property type="match status" value="1"/>
</dbReference>
<evidence type="ECO:0000313" key="3">
    <source>
        <dbReference type="EMBL" id="KAH0537615.1"/>
    </source>
</evidence>
<evidence type="ECO:0000313" key="4">
    <source>
        <dbReference type="Proteomes" id="UP000698800"/>
    </source>
</evidence>
<dbReference type="AlphaFoldDB" id="A0A9P8KVV6"/>
<sequence>MFQLCDLEVTSIAIGDRRFISGVRFVFDNGNPICLGYVDDRKDSWMGCNGKSQTDLSMQMLFSSEGFEAITLEARPLRQGAGLPMTGDYVFTQIPLRHLRGLMVGLDGMRIVSISASFAIEHSLDFMSLCWSKGLPSAIPFITDSDMATLQSYQQHFAPVSHIMFGKPRLLIITIFTKGPSVGITGMRFDYANGESKIWGTCKGVTLSFFLNGIGESITIVETCQVGSVVNKLKLTTNLQRTCIFPRKSPGFPEPNLEGVSLKYTATHRGNIVGFCGCFARTLLSPIPGGGYTVRVGIHGEFGSQITLNKHYDSVQASVASAGAEYREHGQVTGLLFRPSGLDYPELIGQWIEPGEKYNLATNENILDLNFTTCRSPSTAPRNRTYLLQVKDLAIITSLGRILLWGQKDRNIDIVKKPKLRTGSWYTRSLASCVTIASPSLPALPAETLSGDSPEDRLQIARQESAARIVNMIVNGLWDDWGETAFLMYRAFAKLNYKSHIIQSLGVDRLSIIAQNTVEKLKEVEVPCFNSKEDLFDPSWMLCQFLNSDNYQGVCNALKLPHLRNTDNHSLPSSHNWCLYFYANSNTSKGRCSSRRIELNISFSKTFCIEIREVREVGKSEDLDRISQQIWAELPLAEELGKFGRKRSQRKIEYTESQSPPTVLDCRHAHHEWWLKQDSNKHFRPPKGHCGVYHWGTWFEQGQTEWGPIWSKDYRAGGTCSGVLDGAYAVRLRQQLMRSLGVMTRGVDLLFRVIDNPIREQYHMAWEKLQPAPQVSTTEDELFTLRAVLINVLTEAHIDCNDWENGWAWIGVLGDFNDGDLCIPQLGIQCPCRQDPLWACVGEIWNTSSLNGAADGVTLLFTPFGAQFGIMWEWVEGPVTLQMGGRKETRAEPPPRLIPTLA</sequence>
<dbReference type="Pfam" id="PF24539">
    <property type="entry name" value="DUF7600"/>
    <property type="match status" value="1"/>
</dbReference>
<keyword evidence="4" id="KW-1185">Reference proteome</keyword>
<dbReference type="InterPro" id="IPR056021">
    <property type="entry name" value="DUF7600"/>
</dbReference>
<evidence type="ECO:0000259" key="1">
    <source>
        <dbReference type="Pfam" id="PF01419"/>
    </source>
</evidence>
<dbReference type="SUPFAM" id="SSF51101">
    <property type="entry name" value="Mannose-binding lectins"/>
    <property type="match status" value="1"/>
</dbReference>
<reference evidence="3" key="1">
    <citation type="submission" date="2021-03" db="EMBL/GenBank/DDBJ databases">
        <title>Comparative genomics and phylogenomic investigation of the class Geoglossomycetes provide insights into ecological specialization and systematics.</title>
        <authorList>
            <person name="Melie T."/>
            <person name="Pirro S."/>
            <person name="Miller A.N."/>
            <person name="Quandt A."/>
        </authorList>
    </citation>
    <scope>NUCLEOTIDE SEQUENCE</scope>
    <source>
        <strain evidence="3">GBOQ0MN5Z8</strain>
    </source>
</reference>
<feature type="domain" description="Jacalin-type lectin" evidence="1">
    <location>
        <begin position="178"/>
        <end position="278"/>
    </location>
</feature>
<protein>
    <submittedName>
        <fullName evidence="3">Uncharacterized protein</fullName>
    </submittedName>
</protein>
<organism evidence="3 4">
    <name type="scientific">Glutinoglossum americanum</name>
    <dbReference type="NCBI Taxonomy" id="1670608"/>
    <lineage>
        <taxon>Eukaryota</taxon>
        <taxon>Fungi</taxon>
        <taxon>Dikarya</taxon>
        <taxon>Ascomycota</taxon>
        <taxon>Pezizomycotina</taxon>
        <taxon>Geoglossomycetes</taxon>
        <taxon>Geoglossales</taxon>
        <taxon>Geoglossaceae</taxon>
        <taxon>Glutinoglossum</taxon>
    </lineage>
</organism>